<dbReference type="Proteomes" id="UP000009080">
    <property type="component" value="Chromosome"/>
</dbReference>
<accession>C5BPP2</accession>
<protein>
    <submittedName>
        <fullName evidence="1">Uncharacterized protein</fullName>
    </submittedName>
</protein>
<evidence type="ECO:0000313" key="1">
    <source>
        <dbReference type="EMBL" id="ACR12625.1"/>
    </source>
</evidence>
<reference evidence="1 2" key="1">
    <citation type="journal article" date="2009" name="PLoS ONE">
        <title>The complete genome of Teredinibacter turnerae T7901: an intracellular endosymbiont of marine wood-boring bivalves (shipworms).</title>
        <authorList>
            <person name="Yang J.C."/>
            <person name="Madupu R."/>
            <person name="Durkin A.S."/>
            <person name="Ekborg N.A."/>
            <person name="Pedamallu C.S."/>
            <person name="Hostetler J.B."/>
            <person name="Radune D."/>
            <person name="Toms B.S."/>
            <person name="Henrissat B."/>
            <person name="Coutinho P.M."/>
            <person name="Schwarz S."/>
            <person name="Field L."/>
            <person name="Trindade-Silva A.E."/>
            <person name="Soares C.A.G."/>
            <person name="Elshahawi S."/>
            <person name="Hanora A."/>
            <person name="Schmidt E.W."/>
            <person name="Haygood M.G."/>
            <person name="Posfai J."/>
            <person name="Benner J."/>
            <person name="Madinger C."/>
            <person name="Nove J."/>
            <person name="Anton B."/>
            <person name="Chaudhary K."/>
            <person name="Foster J."/>
            <person name="Holman A."/>
            <person name="Kumar S."/>
            <person name="Lessard P.A."/>
            <person name="Luyten Y.A."/>
            <person name="Slatko B."/>
            <person name="Wood N."/>
            <person name="Wu B."/>
            <person name="Teplitski M."/>
            <person name="Mougous J.D."/>
            <person name="Ward N."/>
            <person name="Eisen J.A."/>
            <person name="Badger J.H."/>
            <person name="Distel D.L."/>
        </authorList>
    </citation>
    <scope>NUCLEOTIDE SEQUENCE [LARGE SCALE GENOMIC DNA]</scope>
    <source>
        <strain evidence="2">ATCC 39867 / T7901</strain>
    </source>
</reference>
<keyword evidence="2" id="KW-1185">Reference proteome</keyword>
<name>C5BPP2_TERTT</name>
<organism evidence="1 2">
    <name type="scientific">Teredinibacter turnerae (strain ATCC 39867 / T7901)</name>
    <dbReference type="NCBI Taxonomy" id="377629"/>
    <lineage>
        <taxon>Bacteria</taxon>
        <taxon>Pseudomonadati</taxon>
        <taxon>Pseudomonadota</taxon>
        <taxon>Gammaproteobacteria</taxon>
        <taxon>Cellvibrionales</taxon>
        <taxon>Cellvibrionaceae</taxon>
        <taxon>Teredinibacter</taxon>
    </lineage>
</organism>
<dbReference type="KEGG" id="ttu:TERTU_0861"/>
<proteinExistence type="predicted"/>
<dbReference type="AlphaFoldDB" id="C5BPP2"/>
<sequence length="37" mass="3950">MLGSAASTRSNSALQLHIKSLEVDYGRTQNSSKKSPS</sequence>
<dbReference type="STRING" id="377629.TERTU_0861"/>
<evidence type="ECO:0000313" key="2">
    <source>
        <dbReference type="Proteomes" id="UP000009080"/>
    </source>
</evidence>
<dbReference type="EMBL" id="CP001614">
    <property type="protein sequence ID" value="ACR12625.1"/>
    <property type="molecule type" value="Genomic_DNA"/>
</dbReference>
<gene>
    <name evidence="1" type="ordered locus">TERTU_0861</name>
</gene>
<dbReference type="HOGENOM" id="CLU_3349715_0_0_6"/>